<sequence length="100" mass="11780">MIQYVRELHDVKFQRKGIVNFTEADHNINTDTYVCVYYFIPKIIFHEKLAYNCNTIRKLYQSQLCIGDLEFDVGFRSLGSLRKSTLSIHVATLRCENQNE</sequence>
<gene>
    <name evidence="1" type="ORF">QE152_g13806</name>
</gene>
<dbReference type="AlphaFoldDB" id="A0AAW1LCF0"/>
<protein>
    <submittedName>
        <fullName evidence="1">Uncharacterized protein</fullName>
    </submittedName>
</protein>
<reference evidence="1 2" key="1">
    <citation type="journal article" date="2024" name="BMC Genomics">
        <title>De novo assembly and annotation of Popillia japonica's genome with initial clues to its potential as an invasive pest.</title>
        <authorList>
            <person name="Cucini C."/>
            <person name="Boschi S."/>
            <person name="Funari R."/>
            <person name="Cardaioli E."/>
            <person name="Iannotti N."/>
            <person name="Marturano G."/>
            <person name="Paoli F."/>
            <person name="Bruttini M."/>
            <person name="Carapelli A."/>
            <person name="Frati F."/>
            <person name="Nardi F."/>
        </authorList>
    </citation>
    <scope>NUCLEOTIDE SEQUENCE [LARGE SCALE GENOMIC DNA]</scope>
    <source>
        <strain evidence="1">DMR45628</strain>
    </source>
</reference>
<name>A0AAW1LCF0_POPJA</name>
<accession>A0AAW1LCF0</accession>
<dbReference type="Proteomes" id="UP001458880">
    <property type="component" value="Unassembled WGS sequence"/>
</dbReference>
<evidence type="ECO:0000313" key="2">
    <source>
        <dbReference type="Proteomes" id="UP001458880"/>
    </source>
</evidence>
<dbReference type="EMBL" id="JASPKY010000135">
    <property type="protein sequence ID" value="KAK9731294.1"/>
    <property type="molecule type" value="Genomic_DNA"/>
</dbReference>
<comment type="caution">
    <text evidence="1">The sequence shown here is derived from an EMBL/GenBank/DDBJ whole genome shotgun (WGS) entry which is preliminary data.</text>
</comment>
<keyword evidence="2" id="KW-1185">Reference proteome</keyword>
<evidence type="ECO:0000313" key="1">
    <source>
        <dbReference type="EMBL" id="KAK9731294.1"/>
    </source>
</evidence>
<organism evidence="1 2">
    <name type="scientific">Popillia japonica</name>
    <name type="common">Japanese beetle</name>
    <dbReference type="NCBI Taxonomy" id="7064"/>
    <lineage>
        <taxon>Eukaryota</taxon>
        <taxon>Metazoa</taxon>
        <taxon>Ecdysozoa</taxon>
        <taxon>Arthropoda</taxon>
        <taxon>Hexapoda</taxon>
        <taxon>Insecta</taxon>
        <taxon>Pterygota</taxon>
        <taxon>Neoptera</taxon>
        <taxon>Endopterygota</taxon>
        <taxon>Coleoptera</taxon>
        <taxon>Polyphaga</taxon>
        <taxon>Scarabaeiformia</taxon>
        <taxon>Scarabaeidae</taxon>
        <taxon>Rutelinae</taxon>
        <taxon>Popillia</taxon>
    </lineage>
</organism>
<proteinExistence type="predicted"/>